<evidence type="ECO:0000256" key="4">
    <source>
        <dbReference type="ARBA" id="ARBA00022723"/>
    </source>
</evidence>
<gene>
    <name evidence="10" type="ORF">QQS21_011200</name>
</gene>
<keyword evidence="3 8" id="KW-0349">Heme</keyword>
<comment type="caution">
    <text evidence="10">The sequence shown here is derived from an EMBL/GenBank/DDBJ whole genome shotgun (WGS) entry which is preliminary data.</text>
</comment>
<dbReference type="EMBL" id="JASWJB010000363">
    <property type="protein sequence ID" value="KAK2591112.1"/>
    <property type="molecule type" value="Genomic_DNA"/>
</dbReference>
<dbReference type="AlphaFoldDB" id="A0AAJ0CGA0"/>
<dbReference type="Pfam" id="PF00067">
    <property type="entry name" value="p450"/>
    <property type="match status" value="1"/>
</dbReference>
<dbReference type="GO" id="GO:0005506">
    <property type="term" value="F:iron ion binding"/>
    <property type="evidence" value="ECO:0007669"/>
    <property type="project" value="InterPro"/>
</dbReference>
<dbReference type="InterPro" id="IPR002403">
    <property type="entry name" value="Cyt_P450_E_grp-IV"/>
</dbReference>
<dbReference type="PANTHER" id="PTHR24305">
    <property type="entry name" value="CYTOCHROME P450"/>
    <property type="match status" value="1"/>
</dbReference>
<dbReference type="InterPro" id="IPR001128">
    <property type="entry name" value="Cyt_P450"/>
</dbReference>
<sequence>MLSIGSMWYHDSDIGSLVAAALLTSATYLVSLFTSILFYRIFFHQLTKFGFNGPLHMRTSKLWHVWHCRKSQNHLFLDDLNKKYGDFVRTGPSELTVYHPDFFKVTDGPTTQCIKSEWYDLLWPESSLLTTRDRAVHDARRRDWKVGFSPQALVYHSNKILKHLDILGDVIDDDIFAGKPSQMRDLFYWLGFDVMSDFVFSKSFGMLRTQKWHYMIIRLQRALSLLGPVSPAPWLIQIAFRAAPRVCQIGDWFEMAAWTHEQINARLETGSEKQDKPDLVHYLLEQKESVPTHERILRMRGDSLNAIVAGSEPVPIVLLGLFSELAQRPEYIKGIYQELQDVDIKDSIALAKMPNLNAAIQEALRMYPVLPTGGSRKSGKNGVTIGGVFIPPDTTLIGPRFTIQRREDCFEHAKEFIPERWTTRKELVRNAAAYNPWGTAHHSCIARVMATDMLRATTARLIYHYHFRLAPGDTGRCVLEDMKDQLAPNPGHLKLCFEAR</sequence>
<reference evidence="10" key="1">
    <citation type="submission" date="2023-06" db="EMBL/GenBank/DDBJ databases">
        <title>Conoideocrella luteorostrata (Hypocreales: Clavicipitaceae), a potential biocontrol fungus for elongate hemlock scale in United States Christmas tree production areas.</title>
        <authorList>
            <person name="Barrett H."/>
            <person name="Lovett B."/>
            <person name="Macias A.M."/>
            <person name="Stajich J.E."/>
            <person name="Kasson M.T."/>
        </authorList>
    </citation>
    <scope>NUCLEOTIDE SEQUENCE</scope>
    <source>
        <strain evidence="10">ARSEF 14590</strain>
    </source>
</reference>
<evidence type="ECO:0000256" key="9">
    <source>
        <dbReference type="SAM" id="Phobius"/>
    </source>
</evidence>
<comment type="cofactor">
    <cofactor evidence="1 8">
        <name>heme</name>
        <dbReference type="ChEBI" id="CHEBI:30413"/>
    </cofactor>
</comment>
<protein>
    <recommendedName>
        <fullName evidence="12">Cytochrome P450</fullName>
    </recommendedName>
</protein>
<dbReference type="GO" id="GO:0016705">
    <property type="term" value="F:oxidoreductase activity, acting on paired donors, with incorporation or reduction of molecular oxygen"/>
    <property type="evidence" value="ECO:0007669"/>
    <property type="project" value="InterPro"/>
</dbReference>
<comment type="similarity">
    <text evidence="2">Belongs to the cytochrome P450 family.</text>
</comment>
<dbReference type="Proteomes" id="UP001251528">
    <property type="component" value="Unassembled WGS sequence"/>
</dbReference>
<evidence type="ECO:0000313" key="10">
    <source>
        <dbReference type="EMBL" id="KAK2591112.1"/>
    </source>
</evidence>
<name>A0AAJ0CGA0_9HYPO</name>
<keyword evidence="4 8" id="KW-0479">Metal-binding</keyword>
<proteinExistence type="inferred from homology"/>
<dbReference type="SUPFAM" id="SSF48264">
    <property type="entry name" value="Cytochrome P450"/>
    <property type="match status" value="1"/>
</dbReference>
<dbReference type="PANTHER" id="PTHR24305:SF187">
    <property type="entry name" value="P450, PUTATIVE (EUROFUNG)-RELATED"/>
    <property type="match status" value="1"/>
</dbReference>
<dbReference type="InterPro" id="IPR036396">
    <property type="entry name" value="Cyt_P450_sf"/>
</dbReference>
<dbReference type="GO" id="GO:0020037">
    <property type="term" value="F:heme binding"/>
    <property type="evidence" value="ECO:0007669"/>
    <property type="project" value="InterPro"/>
</dbReference>
<evidence type="ECO:0000256" key="2">
    <source>
        <dbReference type="ARBA" id="ARBA00010617"/>
    </source>
</evidence>
<evidence type="ECO:0000256" key="8">
    <source>
        <dbReference type="PIRSR" id="PIRSR602403-1"/>
    </source>
</evidence>
<keyword evidence="9" id="KW-0472">Membrane</keyword>
<dbReference type="PRINTS" id="PR00465">
    <property type="entry name" value="EP450IV"/>
</dbReference>
<feature type="transmembrane region" description="Helical" evidence="9">
    <location>
        <begin position="14"/>
        <end position="39"/>
    </location>
</feature>
<keyword evidence="9" id="KW-0812">Transmembrane</keyword>
<evidence type="ECO:0000256" key="7">
    <source>
        <dbReference type="ARBA" id="ARBA00023033"/>
    </source>
</evidence>
<keyword evidence="6 8" id="KW-0408">Iron</keyword>
<keyword evidence="11" id="KW-1185">Reference proteome</keyword>
<evidence type="ECO:0000256" key="5">
    <source>
        <dbReference type="ARBA" id="ARBA00023002"/>
    </source>
</evidence>
<dbReference type="InterPro" id="IPR050121">
    <property type="entry name" value="Cytochrome_P450_monoxygenase"/>
</dbReference>
<evidence type="ECO:0000256" key="1">
    <source>
        <dbReference type="ARBA" id="ARBA00001971"/>
    </source>
</evidence>
<evidence type="ECO:0000313" key="11">
    <source>
        <dbReference type="Proteomes" id="UP001251528"/>
    </source>
</evidence>
<dbReference type="CDD" id="cd11061">
    <property type="entry name" value="CYP67-like"/>
    <property type="match status" value="1"/>
</dbReference>
<feature type="binding site" description="axial binding residue" evidence="8">
    <location>
        <position position="444"/>
    </location>
    <ligand>
        <name>heme</name>
        <dbReference type="ChEBI" id="CHEBI:30413"/>
    </ligand>
    <ligandPart>
        <name>Fe</name>
        <dbReference type="ChEBI" id="CHEBI:18248"/>
    </ligandPart>
</feature>
<accession>A0AAJ0CGA0</accession>
<dbReference type="GO" id="GO:0004497">
    <property type="term" value="F:monooxygenase activity"/>
    <property type="evidence" value="ECO:0007669"/>
    <property type="project" value="UniProtKB-KW"/>
</dbReference>
<keyword evidence="5" id="KW-0560">Oxidoreductase</keyword>
<dbReference type="Gene3D" id="1.10.630.10">
    <property type="entry name" value="Cytochrome P450"/>
    <property type="match status" value="1"/>
</dbReference>
<evidence type="ECO:0008006" key="12">
    <source>
        <dbReference type="Google" id="ProtNLM"/>
    </source>
</evidence>
<evidence type="ECO:0000256" key="6">
    <source>
        <dbReference type="ARBA" id="ARBA00023004"/>
    </source>
</evidence>
<organism evidence="10 11">
    <name type="scientific">Conoideocrella luteorostrata</name>
    <dbReference type="NCBI Taxonomy" id="1105319"/>
    <lineage>
        <taxon>Eukaryota</taxon>
        <taxon>Fungi</taxon>
        <taxon>Dikarya</taxon>
        <taxon>Ascomycota</taxon>
        <taxon>Pezizomycotina</taxon>
        <taxon>Sordariomycetes</taxon>
        <taxon>Hypocreomycetidae</taxon>
        <taxon>Hypocreales</taxon>
        <taxon>Clavicipitaceae</taxon>
        <taxon>Conoideocrella</taxon>
    </lineage>
</organism>
<evidence type="ECO:0000256" key="3">
    <source>
        <dbReference type="ARBA" id="ARBA00022617"/>
    </source>
</evidence>
<keyword evidence="7" id="KW-0503">Monooxygenase</keyword>
<keyword evidence="9" id="KW-1133">Transmembrane helix</keyword>